<dbReference type="GO" id="GO:0001671">
    <property type="term" value="F:ATPase activator activity"/>
    <property type="evidence" value="ECO:0007669"/>
    <property type="project" value="InterPro"/>
</dbReference>
<evidence type="ECO:0000313" key="3">
    <source>
        <dbReference type="EMBL" id="KAF5954896.1"/>
    </source>
</evidence>
<evidence type="ECO:0000259" key="2">
    <source>
        <dbReference type="Pfam" id="PF09229"/>
    </source>
</evidence>
<dbReference type="Proteomes" id="UP000593564">
    <property type="component" value="Unassembled WGS sequence"/>
</dbReference>
<dbReference type="GO" id="GO:0051087">
    <property type="term" value="F:protein-folding chaperone binding"/>
    <property type="evidence" value="ECO:0007669"/>
    <property type="project" value="InterPro"/>
</dbReference>
<dbReference type="InterPro" id="IPR015310">
    <property type="entry name" value="AHSA1-like_N"/>
</dbReference>
<organism evidence="3 4">
    <name type="scientific">Camellia sinensis</name>
    <name type="common">Tea plant</name>
    <name type="synonym">Thea sinensis</name>
    <dbReference type="NCBI Taxonomy" id="4442"/>
    <lineage>
        <taxon>Eukaryota</taxon>
        <taxon>Viridiplantae</taxon>
        <taxon>Streptophyta</taxon>
        <taxon>Embryophyta</taxon>
        <taxon>Tracheophyta</taxon>
        <taxon>Spermatophyta</taxon>
        <taxon>Magnoliopsida</taxon>
        <taxon>eudicotyledons</taxon>
        <taxon>Gunneridae</taxon>
        <taxon>Pentapetalae</taxon>
        <taxon>asterids</taxon>
        <taxon>Ericales</taxon>
        <taxon>Theaceae</taxon>
        <taxon>Camellia</taxon>
    </lineage>
</organism>
<feature type="domain" description="Activator of Hsp90 ATPase AHSA1-like N-terminal" evidence="2">
    <location>
        <begin position="7"/>
        <end position="102"/>
    </location>
</feature>
<keyword evidence="4" id="KW-1185">Reference proteome</keyword>
<proteinExistence type="inferred from homology"/>
<dbReference type="EMBL" id="JACBKZ010000003">
    <property type="protein sequence ID" value="KAF5954896.1"/>
    <property type="molecule type" value="Genomic_DNA"/>
</dbReference>
<comment type="similarity">
    <text evidence="1">Belongs to the AHA1 family.</text>
</comment>
<dbReference type="AlphaFoldDB" id="A0A7J7HS57"/>
<dbReference type="GO" id="GO:0006457">
    <property type="term" value="P:protein folding"/>
    <property type="evidence" value="ECO:0007669"/>
    <property type="project" value="TreeGrafter"/>
</dbReference>
<evidence type="ECO:0000313" key="4">
    <source>
        <dbReference type="Proteomes" id="UP000593564"/>
    </source>
</evidence>
<dbReference type="InterPro" id="IPR036338">
    <property type="entry name" value="Aha1"/>
</dbReference>
<dbReference type="GO" id="GO:0005829">
    <property type="term" value="C:cytosol"/>
    <property type="evidence" value="ECO:0007669"/>
    <property type="project" value="TreeGrafter"/>
</dbReference>
<sequence length="103" mass="12279">MQEIVQAFLVTVRNKKRVGYTYELTLRVKGDWLIGEEKKKVKGYIEIPEFSVGELDDLQFEVRLNEEKDVAHEDKLRISKDLKLFLQPVREKLIQFEQELKEI</sequence>
<reference evidence="4" key="1">
    <citation type="journal article" date="2020" name="Nat. Commun.">
        <title>Genome assembly of wild tea tree DASZ reveals pedigree and selection history of tea varieties.</title>
        <authorList>
            <person name="Zhang W."/>
            <person name="Zhang Y."/>
            <person name="Qiu H."/>
            <person name="Guo Y."/>
            <person name="Wan H."/>
            <person name="Zhang X."/>
            <person name="Scossa F."/>
            <person name="Alseekh S."/>
            <person name="Zhang Q."/>
            <person name="Wang P."/>
            <person name="Xu L."/>
            <person name="Schmidt M.H."/>
            <person name="Jia X."/>
            <person name="Li D."/>
            <person name="Zhu A."/>
            <person name="Guo F."/>
            <person name="Chen W."/>
            <person name="Ni D."/>
            <person name="Usadel B."/>
            <person name="Fernie A.R."/>
            <person name="Wen W."/>
        </authorList>
    </citation>
    <scope>NUCLEOTIDE SEQUENCE [LARGE SCALE GENOMIC DNA]</scope>
    <source>
        <strain evidence="4">cv. G240</strain>
    </source>
</reference>
<dbReference type="PANTHER" id="PTHR13009:SF22">
    <property type="entry name" value="LD43819P"/>
    <property type="match status" value="1"/>
</dbReference>
<evidence type="ECO:0000256" key="1">
    <source>
        <dbReference type="ARBA" id="ARBA00006817"/>
    </source>
</evidence>
<gene>
    <name evidence="3" type="ORF">HYC85_007752</name>
</gene>
<reference evidence="3 4" key="2">
    <citation type="submission" date="2020-07" db="EMBL/GenBank/DDBJ databases">
        <title>Genome assembly of wild tea tree DASZ reveals pedigree and selection history of tea varieties.</title>
        <authorList>
            <person name="Zhang W."/>
        </authorList>
    </citation>
    <scope>NUCLEOTIDE SEQUENCE [LARGE SCALE GENOMIC DNA]</scope>
    <source>
        <strain evidence="4">cv. G240</strain>
        <tissue evidence="3">Leaf</tissue>
    </source>
</reference>
<dbReference type="SUPFAM" id="SSF103111">
    <property type="entry name" value="Activator of Hsp90 ATPase, Aha1"/>
    <property type="match status" value="1"/>
</dbReference>
<protein>
    <recommendedName>
        <fullName evidence="2">Activator of Hsp90 ATPase AHSA1-like N-terminal domain-containing protein</fullName>
    </recommendedName>
</protein>
<name>A0A7J7HS57_CAMSI</name>
<comment type="caution">
    <text evidence="3">The sequence shown here is derived from an EMBL/GenBank/DDBJ whole genome shotgun (WGS) entry which is preliminary data.</text>
</comment>
<dbReference type="Gene3D" id="3.15.10.20">
    <property type="entry name" value="Activator of Hsp90 ATPase Aha1, N-terminal domain"/>
    <property type="match status" value="1"/>
</dbReference>
<dbReference type="PANTHER" id="PTHR13009">
    <property type="entry name" value="HEAT SHOCK PROTEIN 90 HSP90 CO-CHAPERONE AHA-1"/>
    <property type="match status" value="1"/>
</dbReference>
<dbReference type="Pfam" id="PF09229">
    <property type="entry name" value="Aha1_N"/>
    <property type="match status" value="1"/>
</dbReference>
<accession>A0A7J7HS57</accession>